<dbReference type="InterPro" id="IPR042572">
    <property type="entry name" value="Carn_acyl_trans_N"/>
</dbReference>
<dbReference type="InterPro" id="IPR039551">
    <property type="entry name" value="Cho/carn_acyl_trans"/>
</dbReference>
<dbReference type="Gene3D" id="1.10.275.20">
    <property type="entry name" value="Choline/Carnitine o-acyltransferase"/>
    <property type="match status" value="1"/>
</dbReference>
<comment type="function">
    <text evidence="3">Catalyzes the reversible synthesis of acetylcholine (ACh) from acetyl CoA and choline at cholinergic synapses.</text>
</comment>
<evidence type="ECO:0000256" key="2">
    <source>
        <dbReference type="ARBA" id="ARBA00023315"/>
    </source>
</evidence>
<gene>
    <name evidence="7" type="ORF">GSTENG00016460001</name>
</gene>
<evidence type="ECO:0000256" key="5">
    <source>
        <dbReference type="ARBA" id="ARBA00048999"/>
    </source>
</evidence>
<dbReference type="KEGG" id="tng:GSTEN00016460G001"/>
<protein>
    <submittedName>
        <fullName evidence="7">(spotted green pufferfish) hypothetical protein</fullName>
    </submittedName>
</protein>
<dbReference type="GO" id="GO:0043005">
    <property type="term" value="C:neuron projection"/>
    <property type="evidence" value="ECO:0007669"/>
    <property type="project" value="TreeGrafter"/>
</dbReference>
<evidence type="ECO:0000256" key="3">
    <source>
        <dbReference type="ARBA" id="ARBA00037088"/>
    </source>
</evidence>
<reference evidence="7" key="2">
    <citation type="submission" date="2004-02" db="EMBL/GenBank/DDBJ databases">
        <authorList>
            <consortium name="Genoscope"/>
            <consortium name="Whitehead Institute Centre for Genome Research"/>
        </authorList>
    </citation>
    <scope>NUCLEOTIDE SEQUENCE</scope>
</reference>
<dbReference type="GO" id="GO:0004102">
    <property type="term" value="F:choline O-acetyltransferase activity"/>
    <property type="evidence" value="ECO:0007669"/>
    <property type="project" value="UniProtKB-EC"/>
</dbReference>
<organism evidence="7">
    <name type="scientific">Tetraodon nigroviridis</name>
    <name type="common">Spotted green pufferfish</name>
    <name type="synonym">Chelonodon nigroviridis</name>
    <dbReference type="NCBI Taxonomy" id="99883"/>
    <lineage>
        <taxon>Eukaryota</taxon>
        <taxon>Metazoa</taxon>
        <taxon>Chordata</taxon>
        <taxon>Craniata</taxon>
        <taxon>Vertebrata</taxon>
        <taxon>Euteleostomi</taxon>
        <taxon>Actinopterygii</taxon>
        <taxon>Neopterygii</taxon>
        <taxon>Teleostei</taxon>
        <taxon>Neoteleostei</taxon>
        <taxon>Acanthomorphata</taxon>
        <taxon>Eupercaria</taxon>
        <taxon>Tetraodontiformes</taxon>
        <taxon>Tetradontoidea</taxon>
        <taxon>Tetraodontidae</taxon>
        <taxon>Tetraodon</taxon>
    </lineage>
</organism>
<comment type="pathway">
    <text evidence="1">Lipid metabolism; fatty acid beta-oxidation.</text>
</comment>
<dbReference type="OrthoDB" id="8915517at2759"/>
<proteinExistence type="predicted"/>
<dbReference type="UniPathway" id="UPA00659"/>
<comment type="caution">
    <text evidence="7">The sequence shown here is derived from an EMBL/GenBank/DDBJ whole genome shotgun (WGS) entry which is preliminary data.</text>
</comment>
<keyword evidence="2" id="KW-0012">Acyltransferase</keyword>
<dbReference type="PANTHER" id="PTHR22589">
    <property type="entry name" value="CARNITINE O-ACYLTRANSFERASE"/>
    <property type="match status" value="1"/>
</dbReference>
<dbReference type="GO" id="GO:0007274">
    <property type="term" value="P:neuromuscular synaptic transmission"/>
    <property type="evidence" value="ECO:0007669"/>
    <property type="project" value="TreeGrafter"/>
</dbReference>
<comment type="catalytic activity">
    <reaction evidence="5">
        <text>4,8-dimethylnonanoyl-CoA + (R)-carnitine = O-4,8-dimethylnonanoyl-(R)-carnitine + CoA</text>
        <dbReference type="Rhea" id="RHEA:44860"/>
        <dbReference type="ChEBI" id="CHEBI:16347"/>
        <dbReference type="ChEBI" id="CHEBI:57287"/>
        <dbReference type="ChEBI" id="CHEBI:77061"/>
        <dbReference type="ChEBI" id="CHEBI:84654"/>
    </reaction>
</comment>
<keyword evidence="2" id="KW-0808">Transferase</keyword>
<evidence type="ECO:0000256" key="1">
    <source>
        <dbReference type="ARBA" id="ARBA00005005"/>
    </source>
</evidence>
<dbReference type="InterPro" id="IPR000542">
    <property type="entry name" value="Carn_acyl_trans"/>
</dbReference>
<dbReference type="GO" id="GO:0045202">
    <property type="term" value="C:synapse"/>
    <property type="evidence" value="ECO:0007669"/>
    <property type="project" value="GOC"/>
</dbReference>
<reference evidence="7" key="1">
    <citation type="journal article" date="2004" name="Nature">
        <title>Genome duplication in the teleost fish Tetraodon nigroviridis reveals the early vertebrate proto-karyotype.</title>
        <authorList>
            <person name="Jaillon O."/>
            <person name="Aury J.-M."/>
            <person name="Brunet F."/>
            <person name="Petit J.-L."/>
            <person name="Stange-Thomann N."/>
            <person name="Mauceli E."/>
            <person name="Bouneau L."/>
            <person name="Fischer C."/>
            <person name="Ozouf-Costaz C."/>
            <person name="Bernot A."/>
            <person name="Nicaud S."/>
            <person name="Jaffe D."/>
            <person name="Fisher S."/>
            <person name="Lutfalla G."/>
            <person name="Dossat C."/>
            <person name="Segurens B."/>
            <person name="Dasilva C."/>
            <person name="Salanoubat M."/>
            <person name="Levy M."/>
            <person name="Boudet N."/>
            <person name="Castellano S."/>
            <person name="Anthouard V."/>
            <person name="Jubin C."/>
            <person name="Castelli V."/>
            <person name="Katinka M."/>
            <person name="Vacherie B."/>
            <person name="Biemont C."/>
            <person name="Skalli Z."/>
            <person name="Cattolico L."/>
            <person name="Poulain J."/>
            <person name="De Berardinis V."/>
            <person name="Cruaud C."/>
            <person name="Duprat S."/>
            <person name="Brottier P."/>
            <person name="Coutanceau J.-P."/>
            <person name="Gouzy J."/>
            <person name="Parra G."/>
            <person name="Lardier G."/>
            <person name="Chapple C."/>
            <person name="McKernan K.J."/>
            <person name="McEwan P."/>
            <person name="Bosak S."/>
            <person name="Kellis M."/>
            <person name="Volff J.-N."/>
            <person name="Guigo R."/>
            <person name="Zody M.C."/>
            <person name="Mesirov J."/>
            <person name="Lindblad-Toh K."/>
            <person name="Birren B."/>
            <person name="Nusbaum C."/>
            <person name="Kahn D."/>
            <person name="Robinson-Rechavi M."/>
            <person name="Laudet V."/>
            <person name="Schachter V."/>
            <person name="Quetier F."/>
            <person name="Saurin W."/>
            <person name="Scarpelli C."/>
            <person name="Wincker P."/>
            <person name="Lander E.S."/>
            <person name="Weissenbach J."/>
            <person name="Roest Crollius H."/>
        </authorList>
    </citation>
    <scope>NUCLEOTIDE SEQUENCE [LARGE SCALE GENOMIC DNA]</scope>
</reference>
<dbReference type="GO" id="GO:0006635">
    <property type="term" value="P:fatty acid beta-oxidation"/>
    <property type="evidence" value="ECO:0007669"/>
    <property type="project" value="UniProtKB-UniPathway"/>
</dbReference>
<name>Q4SL17_TETNG</name>
<feature type="domain" description="Choline/carnitine acyltransferase" evidence="6">
    <location>
        <begin position="7"/>
        <end position="68"/>
    </location>
</feature>
<dbReference type="PROSITE" id="PS00439">
    <property type="entry name" value="ACYLTRANSF_C_1"/>
    <property type="match status" value="1"/>
</dbReference>
<dbReference type="AlphaFoldDB" id="Q4SL17"/>
<feature type="non-terminal residue" evidence="7">
    <location>
        <position position="1"/>
    </location>
</feature>
<dbReference type="SUPFAM" id="SSF52777">
    <property type="entry name" value="CoA-dependent acyltransferases"/>
    <property type="match status" value="1"/>
</dbReference>
<evidence type="ECO:0000313" key="7">
    <source>
        <dbReference type="EMBL" id="CAF98665.1"/>
    </source>
</evidence>
<dbReference type="Pfam" id="PF00755">
    <property type="entry name" value="Carn_acyltransf"/>
    <property type="match status" value="1"/>
</dbReference>
<dbReference type="PANTHER" id="PTHR22589:SF14">
    <property type="entry name" value="CHOLINE O-ACETYLTRANSFERASE"/>
    <property type="match status" value="1"/>
</dbReference>
<comment type="catalytic activity">
    <reaction evidence="4">
        <text>choline + acetyl-CoA = acetylcholine + CoA</text>
        <dbReference type="Rhea" id="RHEA:18821"/>
        <dbReference type="ChEBI" id="CHEBI:15354"/>
        <dbReference type="ChEBI" id="CHEBI:15355"/>
        <dbReference type="ChEBI" id="CHEBI:57287"/>
        <dbReference type="ChEBI" id="CHEBI:57288"/>
        <dbReference type="EC" id="2.3.1.6"/>
    </reaction>
</comment>
<dbReference type="GO" id="GO:0005737">
    <property type="term" value="C:cytoplasm"/>
    <property type="evidence" value="ECO:0007669"/>
    <property type="project" value="TreeGrafter"/>
</dbReference>
<dbReference type="GO" id="GO:0008292">
    <property type="term" value="P:acetylcholine biosynthetic process"/>
    <property type="evidence" value="ECO:0007669"/>
    <property type="project" value="TreeGrafter"/>
</dbReference>
<evidence type="ECO:0000256" key="4">
    <source>
        <dbReference type="ARBA" id="ARBA00048143"/>
    </source>
</evidence>
<dbReference type="EMBL" id="CAAE01014563">
    <property type="protein sequence ID" value="CAF98665.1"/>
    <property type="molecule type" value="Genomic_DNA"/>
</dbReference>
<evidence type="ECO:0000259" key="6">
    <source>
        <dbReference type="Pfam" id="PF00755"/>
    </source>
</evidence>
<accession>Q4SL17</accession>
<sequence length="118" mass="13329">DQGLPKLPLPPLKDTLDTYLKCMKHLLTEDQFTKTQSIVKQFGAPGGVGELLQSKLAEKREKSVNWVKIIYPLPNIQKSEQLQLRITITFVITHLNVYKVCVPVCVCLFHGRRCNPAG</sequence>